<gene>
    <name evidence="1" type="ORF">D9619_006832</name>
</gene>
<comment type="caution">
    <text evidence="1">The sequence shown here is derived from an EMBL/GenBank/DDBJ whole genome shotgun (WGS) entry which is preliminary data.</text>
</comment>
<protein>
    <submittedName>
        <fullName evidence="1">Uncharacterized protein</fullName>
    </submittedName>
</protein>
<sequence>MPGDDTFEDIEDLRNTLCSWLQKIETVFQNLPFPEADAKTIGAVKRIIQQQTDRSWGKEFKLLMHAGDQAEAMYHIVTSSLFTCIRYGDAAVSEMMLPVLGEATEAVKLSLKALMVRLTDLILEYQQRETARPRKISLVKTVGAKLRDKKHKQVKEELKTLLVGLEEAIVDFRNLYRDATESYRPFF</sequence>
<evidence type="ECO:0000313" key="1">
    <source>
        <dbReference type="EMBL" id="KAF5316316.1"/>
    </source>
</evidence>
<evidence type="ECO:0000313" key="2">
    <source>
        <dbReference type="Proteomes" id="UP000567179"/>
    </source>
</evidence>
<dbReference type="EMBL" id="JAACJJ010000042">
    <property type="protein sequence ID" value="KAF5316316.1"/>
    <property type="molecule type" value="Genomic_DNA"/>
</dbReference>
<keyword evidence="2" id="KW-1185">Reference proteome</keyword>
<accession>A0A8H5EXV0</accession>
<organism evidence="1 2">
    <name type="scientific">Psilocybe cf. subviscida</name>
    <dbReference type="NCBI Taxonomy" id="2480587"/>
    <lineage>
        <taxon>Eukaryota</taxon>
        <taxon>Fungi</taxon>
        <taxon>Dikarya</taxon>
        <taxon>Basidiomycota</taxon>
        <taxon>Agaricomycotina</taxon>
        <taxon>Agaricomycetes</taxon>
        <taxon>Agaricomycetidae</taxon>
        <taxon>Agaricales</taxon>
        <taxon>Agaricineae</taxon>
        <taxon>Strophariaceae</taxon>
        <taxon>Psilocybe</taxon>
    </lineage>
</organism>
<dbReference type="Proteomes" id="UP000567179">
    <property type="component" value="Unassembled WGS sequence"/>
</dbReference>
<proteinExistence type="predicted"/>
<name>A0A8H5EXV0_9AGAR</name>
<reference evidence="1 2" key="1">
    <citation type="journal article" date="2020" name="ISME J.">
        <title>Uncovering the hidden diversity of litter-decomposition mechanisms in mushroom-forming fungi.</title>
        <authorList>
            <person name="Floudas D."/>
            <person name="Bentzer J."/>
            <person name="Ahren D."/>
            <person name="Johansson T."/>
            <person name="Persson P."/>
            <person name="Tunlid A."/>
        </authorList>
    </citation>
    <scope>NUCLEOTIDE SEQUENCE [LARGE SCALE GENOMIC DNA]</scope>
    <source>
        <strain evidence="1 2">CBS 101986</strain>
    </source>
</reference>
<dbReference type="AlphaFoldDB" id="A0A8H5EXV0"/>